<comment type="caution">
    <text evidence="6">The sequence shown here is derived from an EMBL/GenBank/DDBJ whole genome shotgun (WGS) entry which is preliminary data.</text>
</comment>
<reference evidence="6 7" key="1">
    <citation type="journal article" date="2018" name="Nat. Genet.">
        <title>The Rosa genome provides new insights in the design of modern roses.</title>
        <authorList>
            <person name="Bendahmane M."/>
        </authorList>
    </citation>
    <scope>NUCLEOTIDE SEQUENCE [LARGE SCALE GENOMIC DNA]</scope>
    <source>
        <strain evidence="7">cv. Old Blush</strain>
    </source>
</reference>
<keyword evidence="3" id="KW-0926">Vacuole</keyword>
<dbReference type="Gramene" id="PRQ54849">
    <property type="protein sequence ID" value="PRQ54849"/>
    <property type="gene ID" value="RchiOBHm_Chr1g0318201"/>
</dbReference>
<dbReference type="Proteomes" id="UP000238479">
    <property type="component" value="Chromosome 1"/>
</dbReference>
<dbReference type="GO" id="GO:0005773">
    <property type="term" value="C:vacuole"/>
    <property type="evidence" value="ECO:0007669"/>
    <property type="project" value="UniProtKB-SubCell"/>
</dbReference>
<keyword evidence="4" id="KW-0325">Glycoprotein</keyword>
<dbReference type="PANTHER" id="PTHR10426:SF86">
    <property type="entry name" value="PROTEIN STRICTOSIDINE SYNTHASE-LIKE 10-LIKE"/>
    <property type="match status" value="1"/>
</dbReference>
<evidence type="ECO:0000256" key="1">
    <source>
        <dbReference type="ARBA" id="ARBA00004116"/>
    </source>
</evidence>
<sequence>MRYDPWTKNVTVLRDDLSFANGVALSKDGDFVLVTQTTAKNILRYWLRGPRANTVDIFFQLRGAPDNIIRNINGE</sequence>
<protein>
    <submittedName>
        <fullName evidence="6">Putative strictosidine synthase</fullName>
        <ecNumber evidence="6">4.3.3.2</ecNumber>
    </submittedName>
</protein>
<gene>
    <name evidence="6" type="ORF">RchiOBHm_Chr1g0318201</name>
</gene>
<dbReference type="GO" id="GO:0012505">
    <property type="term" value="C:endomembrane system"/>
    <property type="evidence" value="ECO:0007669"/>
    <property type="project" value="TreeGrafter"/>
</dbReference>
<feature type="domain" description="Strictosidine synthase conserved region" evidence="5">
    <location>
        <begin position="1"/>
        <end position="49"/>
    </location>
</feature>
<evidence type="ECO:0000313" key="6">
    <source>
        <dbReference type="EMBL" id="PRQ54849.1"/>
    </source>
</evidence>
<comment type="similarity">
    <text evidence="2">Belongs to the strictosidine synthase family.</text>
</comment>
<dbReference type="AlphaFoldDB" id="A0A2P6S865"/>
<keyword evidence="6" id="KW-0456">Lyase</keyword>
<accession>A0A2P6S865</accession>
<dbReference type="InterPro" id="IPR018119">
    <property type="entry name" value="Strictosidine_synth_cons-reg"/>
</dbReference>
<dbReference type="InterPro" id="IPR011042">
    <property type="entry name" value="6-blade_b-propeller_TolB-like"/>
</dbReference>
<evidence type="ECO:0000256" key="2">
    <source>
        <dbReference type="ARBA" id="ARBA00009191"/>
    </source>
</evidence>
<evidence type="ECO:0000259" key="5">
    <source>
        <dbReference type="Pfam" id="PF03088"/>
    </source>
</evidence>
<dbReference type="PANTHER" id="PTHR10426">
    <property type="entry name" value="STRICTOSIDINE SYNTHASE-RELATED"/>
    <property type="match status" value="1"/>
</dbReference>
<organism evidence="6 7">
    <name type="scientific">Rosa chinensis</name>
    <name type="common">China rose</name>
    <dbReference type="NCBI Taxonomy" id="74649"/>
    <lineage>
        <taxon>Eukaryota</taxon>
        <taxon>Viridiplantae</taxon>
        <taxon>Streptophyta</taxon>
        <taxon>Embryophyta</taxon>
        <taxon>Tracheophyta</taxon>
        <taxon>Spermatophyta</taxon>
        <taxon>Magnoliopsida</taxon>
        <taxon>eudicotyledons</taxon>
        <taxon>Gunneridae</taxon>
        <taxon>Pentapetalae</taxon>
        <taxon>rosids</taxon>
        <taxon>fabids</taxon>
        <taxon>Rosales</taxon>
        <taxon>Rosaceae</taxon>
        <taxon>Rosoideae</taxon>
        <taxon>Rosoideae incertae sedis</taxon>
        <taxon>Rosa</taxon>
    </lineage>
</organism>
<dbReference type="GO" id="GO:0016829">
    <property type="term" value="F:lyase activity"/>
    <property type="evidence" value="ECO:0007669"/>
    <property type="project" value="UniProtKB-KW"/>
</dbReference>
<proteinExistence type="inferred from homology"/>
<dbReference type="Pfam" id="PF03088">
    <property type="entry name" value="Str_synth"/>
    <property type="match status" value="1"/>
</dbReference>
<comment type="subcellular location">
    <subcellularLocation>
        <location evidence="1">Vacuole</location>
    </subcellularLocation>
</comment>
<dbReference type="STRING" id="74649.A0A2P6S865"/>
<evidence type="ECO:0000313" key="7">
    <source>
        <dbReference type="Proteomes" id="UP000238479"/>
    </source>
</evidence>
<dbReference type="EMBL" id="PDCK01000039">
    <property type="protein sequence ID" value="PRQ54849.1"/>
    <property type="molecule type" value="Genomic_DNA"/>
</dbReference>
<keyword evidence="7" id="KW-1185">Reference proteome</keyword>
<dbReference type="Gene3D" id="2.120.10.30">
    <property type="entry name" value="TolB, C-terminal domain"/>
    <property type="match status" value="1"/>
</dbReference>
<name>A0A2P6S865_ROSCH</name>
<evidence type="ECO:0000256" key="4">
    <source>
        <dbReference type="ARBA" id="ARBA00023180"/>
    </source>
</evidence>
<dbReference type="GO" id="GO:0016787">
    <property type="term" value="F:hydrolase activity"/>
    <property type="evidence" value="ECO:0007669"/>
    <property type="project" value="TreeGrafter"/>
</dbReference>
<dbReference type="SUPFAM" id="SSF63829">
    <property type="entry name" value="Calcium-dependent phosphotriesterase"/>
    <property type="match status" value="1"/>
</dbReference>
<evidence type="ECO:0000256" key="3">
    <source>
        <dbReference type="ARBA" id="ARBA00022554"/>
    </source>
</evidence>
<dbReference type="EC" id="4.3.3.2" evidence="6"/>